<sequence length="376" mass="42401">MPDQRMEFSVVAALIRLGHKYQMTALRDAALARLQTCFTTSFAVWAELTRYEPHRSASMSFRRRDAIAVVNLARLTGTASVLPGALYLCCQLSAQELVSGVHGPDGVCERLAPDDLARCIDGRSALLSHTAHVVARILSPSVSVHCFEPPACRVTLEACLQSFQSPESKALQSHDVLQSWEDAFDTYGVPMERLCEKCFDLLWLREFQERQKIWKILPELMGVEVPDWLAKSEIVSARRPTFTVTGDDIEADRCLVSNRFRRHRQGHCYRPAVMIQTPTLTAARCLIWRPRRLLNPGLMWDLIRHVNDYARASEDPETQREWNRVALALGIIARVPSASMLTFLPFLNHSRLDAVVRCASSTVATASQRIETEART</sequence>
<keyword evidence="2" id="KW-1185">Reference proteome</keyword>
<name>A0A1X6MND0_9APHY</name>
<dbReference type="EMBL" id="KZ110606">
    <property type="protein sequence ID" value="OSX57885.1"/>
    <property type="molecule type" value="Genomic_DNA"/>
</dbReference>
<gene>
    <name evidence="1" type="ORF">POSPLADRAFT_1049639</name>
</gene>
<evidence type="ECO:0000313" key="1">
    <source>
        <dbReference type="EMBL" id="OSX57885.1"/>
    </source>
</evidence>
<accession>A0A1X6MND0</accession>
<organism evidence="1 2">
    <name type="scientific">Postia placenta MAD-698-R-SB12</name>
    <dbReference type="NCBI Taxonomy" id="670580"/>
    <lineage>
        <taxon>Eukaryota</taxon>
        <taxon>Fungi</taxon>
        <taxon>Dikarya</taxon>
        <taxon>Basidiomycota</taxon>
        <taxon>Agaricomycotina</taxon>
        <taxon>Agaricomycetes</taxon>
        <taxon>Polyporales</taxon>
        <taxon>Adustoporiaceae</taxon>
        <taxon>Rhodonia</taxon>
    </lineage>
</organism>
<dbReference type="GeneID" id="36324759"/>
<dbReference type="OrthoDB" id="3036049at2759"/>
<dbReference type="Proteomes" id="UP000194127">
    <property type="component" value="Unassembled WGS sequence"/>
</dbReference>
<reference evidence="1 2" key="1">
    <citation type="submission" date="2017-04" db="EMBL/GenBank/DDBJ databases">
        <title>Genome Sequence of the Model Brown-Rot Fungus Postia placenta SB12.</title>
        <authorList>
            <consortium name="DOE Joint Genome Institute"/>
            <person name="Gaskell J."/>
            <person name="Kersten P."/>
            <person name="Larrondo L.F."/>
            <person name="Canessa P."/>
            <person name="Martinez D."/>
            <person name="Hibbett D."/>
            <person name="Schmoll M."/>
            <person name="Kubicek C.P."/>
            <person name="Martinez A.T."/>
            <person name="Yadav J."/>
            <person name="Master E."/>
            <person name="Magnuson J.K."/>
            <person name="James T."/>
            <person name="Yaver D."/>
            <person name="Berka R."/>
            <person name="Labutti K."/>
            <person name="Lipzen A."/>
            <person name="Aerts A."/>
            <person name="Barry K."/>
            <person name="Henrissat B."/>
            <person name="Blanchette R."/>
            <person name="Grigoriev I."/>
            <person name="Cullen D."/>
        </authorList>
    </citation>
    <scope>NUCLEOTIDE SEQUENCE [LARGE SCALE GENOMIC DNA]</scope>
    <source>
        <strain evidence="1 2">MAD-698-R-SB12</strain>
    </source>
</reference>
<protein>
    <submittedName>
        <fullName evidence="1">Uncharacterized protein</fullName>
    </submittedName>
</protein>
<dbReference type="AlphaFoldDB" id="A0A1X6MND0"/>
<dbReference type="RefSeq" id="XP_024334679.1">
    <property type="nucleotide sequence ID" value="XM_024479809.1"/>
</dbReference>
<proteinExistence type="predicted"/>
<evidence type="ECO:0000313" key="2">
    <source>
        <dbReference type="Proteomes" id="UP000194127"/>
    </source>
</evidence>